<evidence type="ECO:0000256" key="1">
    <source>
        <dbReference type="ARBA" id="ARBA00004443"/>
    </source>
</evidence>
<dbReference type="GO" id="GO:0005743">
    <property type="term" value="C:mitochondrial inner membrane"/>
    <property type="evidence" value="ECO:0007669"/>
    <property type="project" value="UniProtKB-SubCell"/>
</dbReference>
<dbReference type="Proteomes" id="UP000000707">
    <property type="component" value="Unassembled WGS sequence"/>
</dbReference>
<dbReference type="HOGENOM" id="CLU_454918_0_0_1"/>
<dbReference type="GO" id="GO:0048255">
    <property type="term" value="P:mRNA stabilization"/>
    <property type="evidence" value="ECO:0007669"/>
    <property type="project" value="TreeGrafter"/>
</dbReference>
<dbReference type="InterPro" id="IPR040152">
    <property type="entry name" value="Atp25"/>
</dbReference>
<comment type="function">
    <text evidence="7">Mitochondrial mRNA stabilization factor.</text>
</comment>
<comment type="subcellular location">
    <subcellularLocation>
        <location evidence="1 7">Mitochondrion inner membrane</location>
        <topology evidence="1 7">Peripheral membrane protein</topology>
        <orientation evidence="1 7">Matrix side</orientation>
    </subcellularLocation>
</comment>
<evidence type="ECO:0000313" key="8">
    <source>
        <dbReference type="EMBL" id="EGV61747.1"/>
    </source>
</evidence>
<reference evidence="8 9" key="1">
    <citation type="journal article" date="2011" name="Proc. Natl. Acad. Sci. U.S.A.">
        <title>Comparative genomics of xylose-fermenting fungi for enhanced biofuel production.</title>
        <authorList>
            <person name="Wohlbach D.J."/>
            <person name="Kuo A."/>
            <person name="Sato T.K."/>
            <person name="Potts K.M."/>
            <person name="Salamov A.A."/>
            <person name="LaButti K.M."/>
            <person name="Sun H."/>
            <person name="Clum A."/>
            <person name="Pangilinan J.L."/>
            <person name="Lindquist E.A."/>
            <person name="Lucas S."/>
            <person name="Lapidus A."/>
            <person name="Jin M."/>
            <person name="Gunawan C."/>
            <person name="Balan V."/>
            <person name="Dale B.E."/>
            <person name="Jeffries T.W."/>
            <person name="Zinkel R."/>
            <person name="Barry K.W."/>
            <person name="Grigoriev I.V."/>
            <person name="Gasch A.P."/>
        </authorList>
    </citation>
    <scope>NUCLEOTIDE SEQUENCE [LARGE SCALE GENOMIC DNA]</scope>
    <source>
        <strain evidence="9">ATCC 10573 / BCRC 21748 / CBS 615 / JCM 9827 / NBRC 10315 / NRRL Y-1498 / VKM Y-70</strain>
    </source>
</reference>
<dbReference type="PANTHER" id="PTHR28087:SF1">
    <property type="entry name" value="ATPASE SYNTHESIS PROTEIN 25, MITOCHONDRIAL"/>
    <property type="match status" value="1"/>
</dbReference>
<dbReference type="EMBL" id="GL996527">
    <property type="protein sequence ID" value="EGV61747.1"/>
    <property type="molecule type" value="Genomic_DNA"/>
</dbReference>
<organism evidence="9">
    <name type="scientific">Candida tenuis (strain ATCC 10573 / BCRC 21748 / CBS 615 / JCM 9827 / NBRC 10315 / NRRL Y-1498 / VKM Y-70)</name>
    <name type="common">Yeast</name>
    <name type="synonym">Yamadazyma tenuis</name>
    <dbReference type="NCBI Taxonomy" id="590646"/>
    <lineage>
        <taxon>Eukaryota</taxon>
        <taxon>Fungi</taxon>
        <taxon>Dikarya</taxon>
        <taxon>Ascomycota</taxon>
        <taxon>Saccharomycotina</taxon>
        <taxon>Pichiomycetes</taxon>
        <taxon>Debaryomycetaceae</taxon>
        <taxon>Yamadazyma</taxon>
    </lineage>
</organism>
<dbReference type="OrthoDB" id="107372at2759"/>
<keyword evidence="9" id="KW-1185">Reference proteome</keyword>
<evidence type="ECO:0000256" key="7">
    <source>
        <dbReference type="RuleBase" id="RU367062"/>
    </source>
</evidence>
<proteinExistence type="inferred from homology"/>
<dbReference type="InterPro" id="IPR043519">
    <property type="entry name" value="NT_sf"/>
</dbReference>
<accession>G3B8J3</accession>
<evidence type="ECO:0000256" key="4">
    <source>
        <dbReference type="ARBA" id="ARBA00022946"/>
    </source>
</evidence>
<dbReference type="AlphaFoldDB" id="G3B8J3"/>
<protein>
    <recommendedName>
        <fullName evidence="7">ATPase synthesis protein 25</fullName>
    </recommendedName>
</protein>
<comment type="similarity">
    <text evidence="2 7">Belongs to the ATP25 family.</text>
</comment>
<dbReference type="PANTHER" id="PTHR28087">
    <property type="entry name" value="ATPASE SYNTHESIS PROTEIN 25, MITOCHONDRIAL"/>
    <property type="match status" value="1"/>
</dbReference>
<keyword evidence="5 7" id="KW-0496">Mitochondrion</keyword>
<dbReference type="STRING" id="590646.G3B8J3"/>
<keyword evidence="4 7" id="KW-0809">Transit peptide</keyword>
<dbReference type="Pfam" id="PF02410">
    <property type="entry name" value="RsfS"/>
    <property type="match status" value="1"/>
</dbReference>
<evidence type="ECO:0000256" key="6">
    <source>
        <dbReference type="ARBA" id="ARBA00023136"/>
    </source>
</evidence>
<dbReference type="Gene3D" id="3.30.460.10">
    <property type="entry name" value="Beta Polymerase, domain 2"/>
    <property type="match status" value="1"/>
</dbReference>
<gene>
    <name evidence="8" type="ORF">CANTEDRAFT_124819</name>
</gene>
<evidence type="ECO:0000313" key="9">
    <source>
        <dbReference type="Proteomes" id="UP000000707"/>
    </source>
</evidence>
<evidence type="ECO:0000256" key="2">
    <source>
        <dbReference type="ARBA" id="ARBA00010787"/>
    </source>
</evidence>
<dbReference type="GO" id="GO:0140053">
    <property type="term" value="P:mitochondrial gene expression"/>
    <property type="evidence" value="ECO:0007669"/>
    <property type="project" value="UniProtKB-UniRule"/>
</dbReference>
<dbReference type="SUPFAM" id="SSF81301">
    <property type="entry name" value="Nucleotidyltransferase"/>
    <property type="match status" value="1"/>
</dbReference>
<evidence type="ECO:0000256" key="5">
    <source>
        <dbReference type="ARBA" id="ARBA00023128"/>
    </source>
</evidence>
<name>G3B8J3_CANTC</name>
<dbReference type="eggNOG" id="ENOG502RGZN">
    <property type="taxonomic scope" value="Eukaryota"/>
</dbReference>
<sequence>MIRIPALSRRGIIRSARQVSRVYALPAFRSFHFTNVLKLTEPIRAIDNSDNTPWYLREEQNISTKPADRPPIPYVPESAPSTVTEFLRLLAEEYGLQEIQLFDLNTLDASHPQSVENQPFDYIIICTGKSERHIYKAGQELKHYIKHNFQKQVKVNGLVSAAPNAVARRRMLKRANKAPLATDNDYGKTANSWVMCETSVDNICIHVLTKDRRAELDLESLWVEEKAPEPVEKQEESVAIKNVSDIPEFFLTRRKLHTSTRYINHELATCLTNLMEEEVDSLNSQKLNQYITEFEASFVNPNVEDHKFRSIFYSILHFIDHSVVSLEKVTEVMLDKYADLAIAIDESVNMKHERSSDVTTYMKVLIDSPQLQASLEPKPRSDKAFDMLAQFSMNVYRFSGETIDPEANPEFIPLLWKLAFTSTNNGELDLGPSVIDETLYDNKDYYHQKFSTSVQAENRTRDMMEVLNFYLGLKSDSRSFSRSFKELQLFSLGNSGRWDEFWNHWDVSMSLLDDKKDIQRWARLIVYLALRNDVRANKIFVQEYWSGTHKMSGSFMEQFQARSGDLKESETHHLKVSLGLILESQHKILPDSALDEIRTFASTL</sequence>
<evidence type="ECO:0000256" key="3">
    <source>
        <dbReference type="ARBA" id="ARBA00022792"/>
    </source>
</evidence>
<keyword evidence="3 7" id="KW-0999">Mitochondrion inner membrane</keyword>
<keyword evidence="6 7" id="KW-0472">Membrane</keyword>